<dbReference type="Gene3D" id="2.80.10.50">
    <property type="match status" value="1"/>
</dbReference>
<keyword evidence="2" id="KW-1185">Reference proteome</keyword>
<proteinExistence type="predicted"/>
<reference evidence="1" key="2">
    <citation type="submission" date="2021-08" db="EMBL/GenBank/DDBJ databases">
        <authorList>
            <person name="Eriksson T."/>
        </authorList>
    </citation>
    <scope>NUCLEOTIDE SEQUENCE</scope>
    <source>
        <strain evidence="1">Stoneville</strain>
        <tissue evidence="1">Whole head</tissue>
    </source>
</reference>
<dbReference type="SUPFAM" id="SSF50353">
    <property type="entry name" value="Cytokine"/>
    <property type="match status" value="1"/>
</dbReference>
<protein>
    <submittedName>
        <fullName evidence="1">Uncharacterized protein</fullName>
    </submittedName>
</protein>
<dbReference type="InterPro" id="IPR008996">
    <property type="entry name" value="IL1/FGF"/>
</dbReference>
<organism evidence="1 2">
    <name type="scientific">Tenebrio molitor</name>
    <name type="common">Yellow mealworm beetle</name>
    <dbReference type="NCBI Taxonomy" id="7067"/>
    <lineage>
        <taxon>Eukaryota</taxon>
        <taxon>Metazoa</taxon>
        <taxon>Ecdysozoa</taxon>
        <taxon>Arthropoda</taxon>
        <taxon>Hexapoda</taxon>
        <taxon>Insecta</taxon>
        <taxon>Pterygota</taxon>
        <taxon>Neoptera</taxon>
        <taxon>Endopterygota</taxon>
        <taxon>Coleoptera</taxon>
        <taxon>Polyphaga</taxon>
        <taxon>Cucujiformia</taxon>
        <taxon>Tenebrionidae</taxon>
        <taxon>Tenebrio</taxon>
    </lineage>
</organism>
<accession>A0A8J6HCJ7</accession>
<evidence type="ECO:0000313" key="2">
    <source>
        <dbReference type="Proteomes" id="UP000719412"/>
    </source>
</evidence>
<sequence>MRIHSPFTKGYLRIEGNKVVASRCGSDCSRDLYKVTIEKHYMLLYHIKSSKFICWNKKFNRLVGKKNPTNLTHCKFEDKVSILYPRYNIRYTTKDDMQKEREVRFNRSGAFARPSLIKKCLKKHKYKNFESADVVKLYESEDMDVYRHLSNHCASSDFMPINHEPCSSGLPDFCSRMKELREDGRIITSEIMDLCRNEWVKRG</sequence>
<name>A0A8J6HCJ7_TENMO</name>
<reference evidence="1" key="1">
    <citation type="journal article" date="2020" name="J Insects Food Feed">
        <title>The yellow mealworm (Tenebrio molitor) genome: a resource for the emerging insects as food and feed industry.</title>
        <authorList>
            <person name="Eriksson T."/>
            <person name="Andere A."/>
            <person name="Kelstrup H."/>
            <person name="Emery V."/>
            <person name="Picard C."/>
        </authorList>
    </citation>
    <scope>NUCLEOTIDE SEQUENCE</scope>
    <source>
        <strain evidence="1">Stoneville</strain>
        <tissue evidence="1">Whole head</tissue>
    </source>
</reference>
<dbReference type="EMBL" id="JABDTM020021744">
    <property type="protein sequence ID" value="KAH0816310.1"/>
    <property type="molecule type" value="Genomic_DNA"/>
</dbReference>
<gene>
    <name evidence="1" type="ORF">GEV33_006481</name>
</gene>
<dbReference type="Proteomes" id="UP000719412">
    <property type="component" value="Unassembled WGS sequence"/>
</dbReference>
<evidence type="ECO:0000313" key="1">
    <source>
        <dbReference type="EMBL" id="KAH0816310.1"/>
    </source>
</evidence>
<dbReference type="AlphaFoldDB" id="A0A8J6HCJ7"/>
<comment type="caution">
    <text evidence="1">The sequence shown here is derived from an EMBL/GenBank/DDBJ whole genome shotgun (WGS) entry which is preliminary data.</text>
</comment>